<dbReference type="EMBL" id="KZ502052">
    <property type="protein sequence ID" value="PKU84418.1"/>
    <property type="molecule type" value="Genomic_DNA"/>
</dbReference>
<sequence>MYIKKNVFDNIFNTVMYIKNKSKDNIKARMELKEICRRFLKAKAPFTLILNQRRSVCEWVKSLRLLDGYSSNLSRCVDVRTGRLFGMKSHDCNIFMQCLISIAFSYL</sequence>
<dbReference type="PANTHER" id="PTHR10775:SF193">
    <property type="entry name" value="DUF4216 DOMAIN-CONTAINING PROTEIN"/>
    <property type="match status" value="1"/>
</dbReference>
<name>A0A2I0X917_9ASPA</name>
<gene>
    <name evidence="1" type="ORF">MA16_Dca002931</name>
</gene>
<organism evidence="1 2">
    <name type="scientific">Dendrobium catenatum</name>
    <dbReference type="NCBI Taxonomy" id="906689"/>
    <lineage>
        <taxon>Eukaryota</taxon>
        <taxon>Viridiplantae</taxon>
        <taxon>Streptophyta</taxon>
        <taxon>Embryophyta</taxon>
        <taxon>Tracheophyta</taxon>
        <taxon>Spermatophyta</taxon>
        <taxon>Magnoliopsida</taxon>
        <taxon>Liliopsida</taxon>
        <taxon>Asparagales</taxon>
        <taxon>Orchidaceae</taxon>
        <taxon>Epidendroideae</taxon>
        <taxon>Malaxideae</taxon>
        <taxon>Dendrobiinae</taxon>
        <taxon>Dendrobium</taxon>
    </lineage>
</organism>
<dbReference type="AlphaFoldDB" id="A0A2I0X917"/>
<keyword evidence="2" id="KW-1185">Reference proteome</keyword>
<evidence type="ECO:0000313" key="2">
    <source>
        <dbReference type="Proteomes" id="UP000233837"/>
    </source>
</evidence>
<accession>A0A2I0X917</accession>
<dbReference type="Proteomes" id="UP000233837">
    <property type="component" value="Unassembled WGS sequence"/>
</dbReference>
<protein>
    <submittedName>
        <fullName evidence="1">Uncharacterized protein</fullName>
    </submittedName>
</protein>
<reference evidence="1 2" key="2">
    <citation type="journal article" date="2017" name="Nature">
        <title>The Apostasia genome and the evolution of orchids.</title>
        <authorList>
            <person name="Zhang G.Q."/>
            <person name="Liu K.W."/>
            <person name="Li Z."/>
            <person name="Lohaus R."/>
            <person name="Hsiao Y.Y."/>
            <person name="Niu S.C."/>
            <person name="Wang J.Y."/>
            <person name="Lin Y.C."/>
            <person name="Xu Q."/>
            <person name="Chen L.J."/>
            <person name="Yoshida K."/>
            <person name="Fujiwara S."/>
            <person name="Wang Z.W."/>
            <person name="Zhang Y.Q."/>
            <person name="Mitsuda N."/>
            <person name="Wang M."/>
            <person name="Liu G.H."/>
            <person name="Pecoraro L."/>
            <person name="Huang H.X."/>
            <person name="Xiao X.J."/>
            <person name="Lin M."/>
            <person name="Wu X.Y."/>
            <person name="Wu W.L."/>
            <person name="Chen Y.Y."/>
            <person name="Chang S.B."/>
            <person name="Sakamoto S."/>
            <person name="Ohme-Takagi M."/>
            <person name="Yagi M."/>
            <person name="Zeng S.J."/>
            <person name="Shen C.Y."/>
            <person name="Yeh C.M."/>
            <person name="Luo Y.B."/>
            <person name="Tsai W.C."/>
            <person name="Van de Peer Y."/>
            <person name="Liu Z.J."/>
        </authorList>
    </citation>
    <scope>NUCLEOTIDE SEQUENCE [LARGE SCALE GENOMIC DNA]</scope>
    <source>
        <tissue evidence="1">The whole plant</tissue>
    </source>
</reference>
<proteinExistence type="predicted"/>
<evidence type="ECO:0000313" key="1">
    <source>
        <dbReference type="EMBL" id="PKU84418.1"/>
    </source>
</evidence>
<reference evidence="1 2" key="1">
    <citation type="journal article" date="2016" name="Sci. Rep.">
        <title>The Dendrobium catenatum Lindl. genome sequence provides insights into polysaccharide synthase, floral development and adaptive evolution.</title>
        <authorList>
            <person name="Zhang G.Q."/>
            <person name="Xu Q."/>
            <person name="Bian C."/>
            <person name="Tsai W.C."/>
            <person name="Yeh C.M."/>
            <person name="Liu K.W."/>
            <person name="Yoshida K."/>
            <person name="Zhang L.S."/>
            <person name="Chang S.B."/>
            <person name="Chen F."/>
            <person name="Shi Y."/>
            <person name="Su Y.Y."/>
            <person name="Zhang Y.Q."/>
            <person name="Chen L.J."/>
            <person name="Yin Y."/>
            <person name="Lin M."/>
            <person name="Huang H."/>
            <person name="Deng H."/>
            <person name="Wang Z.W."/>
            <person name="Zhu S.L."/>
            <person name="Zhao X."/>
            <person name="Deng C."/>
            <person name="Niu S.C."/>
            <person name="Huang J."/>
            <person name="Wang M."/>
            <person name="Liu G.H."/>
            <person name="Yang H.J."/>
            <person name="Xiao X.J."/>
            <person name="Hsiao Y.Y."/>
            <person name="Wu W.L."/>
            <person name="Chen Y.Y."/>
            <person name="Mitsuda N."/>
            <person name="Ohme-Takagi M."/>
            <person name="Luo Y.B."/>
            <person name="Van de Peer Y."/>
            <person name="Liu Z.J."/>
        </authorList>
    </citation>
    <scope>NUCLEOTIDE SEQUENCE [LARGE SCALE GENOMIC DNA]</scope>
    <source>
        <tissue evidence="1">The whole plant</tissue>
    </source>
</reference>
<dbReference type="PANTHER" id="PTHR10775">
    <property type="entry name" value="OS08G0208400 PROTEIN"/>
    <property type="match status" value="1"/>
</dbReference>